<dbReference type="InterPro" id="IPR054698">
    <property type="entry name" value="rSAM_Se_TrsS"/>
</dbReference>
<dbReference type="SFLD" id="SFLDG01100">
    <property type="entry name" value="methyltransferase_(Class_D)"/>
    <property type="match status" value="1"/>
</dbReference>
<evidence type="ECO:0000256" key="5">
    <source>
        <dbReference type="ARBA" id="ARBA00023014"/>
    </source>
</evidence>
<accession>A0A2L1GRC4</accession>
<dbReference type="PANTHER" id="PTHR43306:SF1">
    <property type="entry name" value="7,8-DIHYDRO-6-HYDROXYMETHYLPTERIN DIMETHYLTRANSFERASE"/>
    <property type="match status" value="1"/>
</dbReference>
<proteinExistence type="predicted"/>
<dbReference type="InterPro" id="IPR056488">
    <property type="entry name" value="Zn_ribbon_HMPTM"/>
</dbReference>
<evidence type="ECO:0000256" key="3">
    <source>
        <dbReference type="ARBA" id="ARBA00022723"/>
    </source>
</evidence>
<dbReference type="NCBIfam" id="NF045646">
    <property type="entry name" value="rSAM_Se_TrsS"/>
    <property type="match status" value="1"/>
</dbReference>
<evidence type="ECO:0000256" key="1">
    <source>
        <dbReference type="ARBA" id="ARBA00001966"/>
    </source>
</evidence>
<gene>
    <name evidence="7" type="ORF">CAY53_03275</name>
</gene>
<dbReference type="InterPro" id="IPR007197">
    <property type="entry name" value="rSAM"/>
</dbReference>
<keyword evidence="3" id="KW-0479">Metal-binding</keyword>
<dbReference type="GO" id="GO:0046872">
    <property type="term" value="F:metal ion binding"/>
    <property type="evidence" value="ECO:0007669"/>
    <property type="project" value="UniProtKB-KW"/>
</dbReference>
<keyword evidence="8" id="KW-1185">Reference proteome</keyword>
<dbReference type="InterPro" id="IPR034474">
    <property type="entry name" value="Methyltransferase_Class_D"/>
</dbReference>
<keyword evidence="5" id="KW-0411">Iron-sulfur</keyword>
<dbReference type="CDD" id="cd01335">
    <property type="entry name" value="Radical_SAM"/>
    <property type="match status" value="1"/>
</dbReference>
<dbReference type="Pfam" id="PF04055">
    <property type="entry name" value="Radical_SAM"/>
    <property type="match status" value="1"/>
</dbReference>
<dbReference type="GO" id="GO:0051536">
    <property type="term" value="F:iron-sulfur cluster binding"/>
    <property type="evidence" value="ECO:0007669"/>
    <property type="project" value="UniProtKB-KW"/>
</dbReference>
<keyword evidence="4" id="KW-0408">Iron</keyword>
<evidence type="ECO:0000256" key="2">
    <source>
        <dbReference type="ARBA" id="ARBA00022691"/>
    </source>
</evidence>
<dbReference type="SUPFAM" id="SSF102114">
    <property type="entry name" value="Radical SAM enzymes"/>
    <property type="match status" value="1"/>
</dbReference>
<reference evidence="7 8" key="1">
    <citation type="journal article" date="2018" name="MBio">
        <title>Insights into the evolution of host association through the isolation and characterization of a novel human periodontal pathobiont, Desulfobulbus oralis.</title>
        <authorList>
            <person name="Cross K.L."/>
            <person name="Chirania P."/>
            <person name="Xiong W."/>
            <person name="Beall C.J."/>
            <person name="Elkins J.G."/>
            <person name="Giannone R.J."/>
            <person name="Griffen A.L."/>
            <person name="Guss A.M."/>
            <person name="Hettich R.L."/>
            <person name="Joshi S.S."/>
            <person name="Mokrzan E.M."/>
            <person name="Martin R.K."/>
            <person name="Zhulin I.B."/>
            <person name="Leys E.J."/>
            <person name="Podar M."/>
        </authorList>
    </citation>
    <scope>NUCLEOTIDE SEQUENCE [LARGE SCALE GENOMIC DNA]</scope>
    <source>
        <strain evidence="7 8">ORNL</strain>
    </source>
</reference>
<dbReference type="InterPro" id="IPR013785">
    <property type="entry name" value="Aldolase_TIM"/>
</dbReference>
<feature type="domain" description="Radical SAM core" evidence="6">
    <location>
        <begin position="92"/>
        <end position="321"/>
    </location>
</feature>
<dbReference type="Pfam" id="PF23545">
    <property type="entry name" value="Zn_ribbon_HMPTM"/>
    <property type="match status" value="1"/>
</dbReference>
<dbReference type="PROSITE" id="PS51918">
    <property type="entry name" value="RADICAL_SAM"/>
    <property type="match status" value="1"/>
</dbReference>
<dbReference type="AlphaFoldDB" id="A0A2L1GRC4"/>
<comment type="cofactor">
    <cofactor evidence="1">
        <name>[4Fe-4S] cluster</name>
        <dbReference type="ChEBI" id="CHEBI:49883"/>
    </cofactor>
</comment>
<sequence length="465" mass="50183">MMLRRTQSLCPLCLRRLDAFYAHSADGRTVELCKSCPEHGQFRVAVWQEPEANIPSAPAFADWTRPKSPSYPQHPATELEDGCPFDCGLCPVHGQHTCTGLIEVTLRCNMACPLCYASAGTASSPSDPALADIGQRLDALKRASGACNVQISGGEPTVRDDLPGIVDMVRQRGFGLVQLNTNGLRLAEEADYAATLADAGLESVYLQWDAVGDAAFRMLRGRDCLAFKRRALANCARAGLGVVLVATVVRGVNDHELGALLRLALELGPAVRGLHLQPAAFFGRYPWPLAEAPRLTLAEIMNALARQAPELVRPEHLRPPACEHELCSFNAAYRRVDGTGKPGLAWLHQGGSCCDAARPLQRLVPPLPTAAEGSRAARRFVALHWRGQRGPAPADGAGDAFDRFLAQEGVARHFTLSGMAFQDALSLDLDRVRGCCIHVVRPAGRLIPFCLHNLTAAGGTRLYPL</sequence>
<dbReference type="InterPro" id="IPR058240">
    <property type="entry name" value="rSAM_sf"/>
</dbReference>
<dbReference type="SFLD" id="SFLDG01067">
    <property type="entry name" value="SPASM/twitch_domain_containing"/>
    <property type="match status" value="1"/>
</dbReference>
<dbReference type="GO" id="GO:0003824">
    <property type="term" value="F:catalytic activity"/>
    <property type="evidence" value="ECO:0007669"/>
    <property type="project" value="InterPro"/>
</dbReference>
<evidence type="ECO:0000259" key="6">
    <source>
        <dbReference type="PROSITE" id="PS51918"/>
    </source>
</evidence>
<dbReference type="Gene3D" id="3.20.20.70">
    <property type="entry name" value="Aldolase class I"/>
    <property type="match status" value="1"/>
</dbReference>
<dbReference type="OrthoDB" id="9782387at2"/>
<dbReference type="EMBL" id="CP021255">
    <property type="protein sequence ID" value="AVD72206.1"/>
    <property type="molecule type" value="Genomic_DNA"/>
</dbReference>
<dbReference type="PANTHER" id="PTHR43306">
    <property type="entry name" value="7,8-DIHYDRO-6-HYDROXYMETHYLPTERIN DIMETHYLTRANSFERASE"/>
    <property type="match status" value="1"/>
</dbReference>
<keyword evidence="2" id="KW-0949">S-adenosyl-L-methionine</keyword>
<evidence type="ECO:0000256" key="4">
    <source>
        <dbReference type="ARBA" id="ARBA00023004"/>
    </source>
</evidence>
<name>A0A2L1GRC4_9BACT</name>
<protein>
    <submittedName>
        <fullName evidence="7">Radical SAM protein</fullName>
    </submittedName>
</protein>
<evidence type="ECO:0000313" key="8">
    <source>
        <dbReference type="Proteomes" id="UP000239867"/>
    </source>
</evidence>
<evidence type="ECO:0000313" key="7">
    <source>
        <dbReference type="EMBL" id="AVD72206.1"/>
    </source>
</evidence>
<organism evidence="7 8">
    <name type="scientific">Desulfobulbus oralis</name>
    <dbReference type="NCBI Taxonomy" id="1986146"/>
    <lineage>
        <taxon>Bacteria</taxon>
        <taxon>Pseudomonadati</taxon>
        <taxon>Thermodesulfobacteriota</taxon>
        <taxon>Desulfobulbia</taxon>
        <taxon>Desulfobulbales</taxon>
        <taxon>Desulfobulbaceae</taxon>
        <taxon>Desulfobulbus</taxon>
    </lineage>
</organism>
<dbReference type="Proteomes" id="UP000239867">
    <property type="component" value="Chromosome"/>
</dbReference>
<dbReference type="SFLD" id="SFLDS00029">
    <property type="entry name" value="Radical_SAM"/>
    <property type="match status" value="1"/>
</dbReference>
<dbReference type="KEGG" id="deo:CAY53_03275"/>